<comment type="caution">
    <text evidence="1">The sequence shown here is derived from an EMBL/GenBank/DDBJ whole genome shotgun (WGS) entry which is preliminary data.</text>
</comment>
<gene>
    <name evidence="1" type="ORF">E2C01_024148</name>
</gene>
<dbReference type="Proteomes" id="UP000324222">
    <property type="component" value="Unassembled WGS sequence"/>
</dbReference>
<dbReference type="AlphaFoldDB" id="A0A5B7ECD9"/>
<name>A0A5B7ECD9_PORTR</name>
<reference evidence="1 2" key="1">
    <citation type="submission" date="2019-05" db="EMBL/GenBank/DDBJ databases">
        <title>Another draft genome of Portunus trituberculatus and its Hox gene families provides insights of decapod evolution.</title>
        <authorList>
            <person name="Jeong J.-H."/>
            <person name="Song I."/>
            <person name="Kim S."/>
            <person name="Choi T."/>
            <person name="Kim D."/>
            <person name="Ryu S."/>
            <person name="Kim W."/>
        </authorList>
    </citation>
    <scope>NUCLEOTIDE SEQUENCE [LARGE SCALE GENOMIC DNA]</scope>
    <source>
        <tissue evidence="1">Muscle</tissue>
    </source>
</reference>
<accession>A0A5B7ECD9</accession>
<organism evidence="1 2">
    <name type="scientific">Portunus trituberculatus</name>
    <name type="common">Swimming crab</name>
    <name type="synonym">Neptunus trituberculatus</name>
    <dbReference type="NCBI Taxonomy" id="210409"/>
    <lineage>
        <taxon>Eukaryota</taxon>
        <taxon>Metazoa</taxon>
        <taxon>Ecdysozoa</taxon>
        <taxon>Arthropoda</taxon>
        <taxon>Crustacea</taxon>
        <taxon>Multicrustacea</taxon>
        <taxon>Malacostraca</taxon>
        <taxon>Eumalacostraca</taxon>
        <taxon>Eucarida</taxon>
        <taxon>Decapoda</taxon>
        <taxon>Pleocyemata</taxon>
        <taxon>Brachyura</taxon>
        <taxon>Eubrachyura</taxon>
        <taxon>Portunoidea</taxon>
        <taxon>Portunidae</taxon>
        <taxon>Portuninae</taxon>
        <taxon>Portunus</taxon>
    </lineage>
</organism>
<dbReference type="EMBL" id="VSRR010002332">
    <property type="protein sequence ID" value="MPC30876.1"/>
    <property type="molecule type" value="Genomic_DNA"/>
</dbReference>
<proteinExistence type="predicted"/>
<evidence type="ECO:0000313" key="2">
    <source>
        <dbReference type="Proteomes" id="UP000324222"/>
    </source>
</evidence>
<protein>
    <submittedName>
        <fullName evidence="1">Uncharacterized protein</fullName>
    </submittedName>
</protein>
<keyword evidence="2" id="KW-1185">Reference proteome</keyword>
<sequence length="139" mass="15360">MVAVIVGGKEDWSVVEVGGYGREAVVVVMVVVVDELHSFATADVAADDLKGVTRFLDPVLEDILGSWGRGEDLYLSTIKYLPRERNEWWRVVRRPVTVSVTVASQTAFIKPYVRLFAHQIMALEVSLGVVTVYPVNPTA</sequence>
<evidence type="ECO:0000313" key="1">
    <source>
        <dbReference type="EMBL" id="MPC30876.1"/>
    </source>
</evidence>